<protein>
    <submittedName>
        <fullName evidence="2">Uncharacterized protein</fullName>
    </submittedName>
</protein>
<feature type="coiled-coil region" evidence="1">
    <location>
        <begin position="35"/>
        <end position="69"/>
    </location>
</feature>
<evidence type="ECO:0000256" key="1">
    <source>
        <dbReference type="SAM" id="Coils"/>
    </source>
</evidence>
<name>A0A8J7LBA6_9NOST</name>
<dbReference type="EMBL" id="JAECZC010000055">
    <property type="protein sequence ID" value="MBH8565096.1"/>
    <property type="molecule type" value="Genomic_DNA"/>
</dbReference>
<organism evidence="2 3">
    <name type="scientific">Amazonocrinis nigriterrae CENA67</name>
    <dbReference type="NCBI Taxonomy" id="2794033"/>
    <lineage>
        <taxon>Bacteria</taxon>
        <taxon>Bacillati</taxon>
        <taxon>Cyanobacteriota</taxon>
        <taxon>Cyanophyceae</taxon>
        <taxon>Nostocales</taxon>
        <taxon>Nostocaceae</taxon>
        <taxon>Amazonocrinis</taxon>
        <taxon>Amazonocrinis nigriterrae</taxon>
    </lineage>
</organism>
<reference evidence="2 3" key="1">
    <citation type="journal article" date="2021" name="Int. J. Syst. Evol. Microbiol.">
        <title>Amazonocrinis nigriterrae gen. nov., sp. nov., Atlanticothrix silvestris gen. nov., sp. nov. and Dendronalium phyllosphericum gen. nov., sp. nov., nostocacean cyanobacteria from Brazilian environments.</title>
        <authorList>
            <person name="Alvarenga D.O."/>
            <person name="Andreote A.P.D."/>
            <person name="Branco L.H.Z."/>
            <person name="Delbaje E."/>
            <person name="Cruz R.B."/>
            <person name="Varani A.M."/>
            <person name="Fiore M.F."/>
        </authorList>
    </citation>
    <scope>NUCLEOTIDE SEQUENCE [LARGE SCALE GENOMIC DNA]</scope>
    <source>
        <strain evidence="2 3">CENA67</strain>
    </source>
</reference>
<gene>
    <name evidence="2" type="ORF">I8748_23415</name>
</gene>
<sequence length="93" mass="10496">MIRLDMDIYNQLSAAAESRGVQIAPMTREVLKDWLASRVNEVAELRQLIEQLSTKVDQLQKQVDAHSGALDYQAQAIFYCTQSIAIKKTTDIV</sequence>
<proteinExistence type="predicted"/>
<keyword evidence="3" id="KW-1185">Reference proteome</keyword>
<dbReference type="AlphaFoldDB" id="A0A8J7LBA6"/>
<evidence type="ECO:0000313" key="3">
    <source>
        <dbReference type="Proteomes" id="UP000632766"/>
    </source>
</evidence>
<evidence type="ECO:0000313" key="2">
    <source>
        <dbReference type="EMBL" id="MBH8565096.1"/>
    </source>
</evidence>
<accession>A0A8J7LBA6</accession>
<keyword evidence="1" id="KW-0175">Coiled coil</keyword>
<dbReference type="Proteomes" id="UP000632766">
    <property type="component" value="Unassembled WGS sequence"/>
</dbReference>
<comment type="caution">
    <text evidence="2">The sequence shown here is derived from an EMBL/GenBank/DDBJ whole genome shotgun (WGS) entry which is preliminary data.</text>
</comment>